<dbReference type="NCBIfam" id="TIGR04382">
    <property type="entry name" value="myo_inos_iolC_N"/>
    <property type="match status" value="1"/>
</dbReference>
<gene>
    <name evidence="7" type="ORF">FD03_GL000951</name>
</gene>
<dbReference type="CDD" id="cd01166">
    <property type="entry name" value="KdgK"/>
    <property type="match status" value="1"/>
</dbReference>
<keyword evidence="4" id="KW-0418">Kinase</keyword>
<keyword evidence="2" id="KW-0808">Transferase</keyword>
<evidence type="ECO:0000259" key="6">
    <source>
        <dbReference type="Pfam" id="PF00294"/>
    </source>
</evidence>
<evidence type="ECO:0000313" key="7">
    <source>
        <dbReference type="EMBL" id="KRK80817.1"/>
    </source>
</evidence>
<dbReference type="InterPro" id="IPR029056">
    <property type="entry name" value="Ribokinase-like"/>
</dbReference>
<keyword evidence="8" id="KW-1185">Reference proteome</keyword>
<accession>A0A0R1KJR8</accession>
<dbReference type="STRING" id="1423775.FD03_GL000951"/>
<evidence type="ECO:0000256" key="2">
    <source>
        <dbReference type="ARBA" id="ARBA00022679"/>
    </source>
</evidence>
<dbReference type="Proteomes" id="UP000051248">
    <property type="component" value="Unassembled WGS sequence"/>
</dbReference>
<dbReference type="eggNOG" id="COG0524">
    <property type="taxonomic scope" value="Bacteria"/>
</dbReference>
<dbReference type="InterPro" id="IPR050306">
    <property type="entry name" value="PfkB_Carbo_kinase"/>
</dbReference>
<dbReference type="EMBL" id="AZDZ01000002">
    <property type="protein sequence ID" value="KRK80817.1"/>
    <property type="molecule type" value="Genomic_DNA"/>
</dbReference>
<dbReference type="InterPro" id="IPR002173">
    <property type="entry name" value="Carboh/pur_kinase_PfkB_CS"/>
</dbReference>
<dbReference type="PANTHER" id="PTHR43085:SF49">
    <property type="entry name" value="5-DEHYDRO-2-DEOXYGLUCONOKINASE"/>
    <property type="match status" value="1"/>
</dbReference>
<dbReference type="AlphaFoldDB" id="A0A0R1KJR8"/>
<reference evidence="7 8" key="1">
    <citation type="journal article" date="2015" name="Genome Announc.">
        <title>Expanding the biotechnology potential of lactobacilli through comparative genomics of 213 strains and associated genera.</title>
        <authorList>
            <person name="Sun Z."/>
            <person name="Harris H.M."/>
            <person name="McCann A."/>
            <person name="Guo C."/>
            <person name="Argimon S."/>
            <person name="Zhang W."/>
            <person name="Yang X."/>
            <person name="Jeffery I.B."/>
            <person name="Cooney J.C."/>
            <person name="Kagawa T.F."/>
            <person name="Liu W."/>
            <person name="Song Y."/>
            <person name="Salvetti E."/>
            <person name="Wrobel A."/>
            <person name="Rasinkangas P."/>
            <person name="Parkhill J."/>
            <person name="Rea M.C."/>
            <person name="O'Sullivan O."/>
            <person name="Ritari J."/>
            <person name="Douillard F.P."/>
            <person name="Paul Ross R."/>
            <person name="Yang R."/>
            <person name="Briner A.E."/>
            <person name="Felis G.E."/>
            <person name="de Vos W.M."/>
            <person name="Barrangou R."/>
            <person name="Klaenhammer T.R."/>
            <person name="Caufield P.W."/>
            <person name="Cui Y."/>
            <person name="Zhang H."/>
            <person name="O'Toole P.W."/>
        </authorList>
    </citation>
    <scope>NUCLEOTIDE SEQUENCE [LARGE SCALE GENOMIC DNA]</scope>
    <source>
        <strain evidence="7 8">DSM 19682</strain>
    </source>
</reference>
<dbReference type="PATRIC" id="fig|1423775.4.peg.978"/>
<dbReference type="GO" id="GO:0005524">
    <property type="term" value="F:ATP binding"/>
    <property type="evidence" value="ECO:0007669"/>
    <property type="project" value="UniProtKB-KW"/>
</dbReference>
<dbReference type="InterPro" id="IPR011611">
    <property type="entry name" value="PfkB_dom"/>
</dbReference>
<sequence>MEETKTFSKYVGGSPINIAIGSSKLGLKVGFIGKIADDQHGRYISKYIKDVGINTQNVIVDHKKHKTGLTFTEIKSPTESNILMYRDETADLYLEPSDIDEEYIKSASSLLISGTALAQSPSREATIKAARLAIKNNLKLIFELDYRPYTWKSMEEVSEYYQLMAKMADVVIGTRDEYDVMENIQDGTQLDNQRTITELFKYNPSLILIKHGKDGSFAYTRDGKVYEGSIYKTKVLKSFGAGDSYASGFIFALHKDLPIETALKYGAAASSIVISKHSSSEAMPTEEQIKQVIADGEVRFDD</sequence>
<dbReference type="Gene3D" id="3.40.1190.20">
    <property type="match status" value="1"/>
</dbReference>
<dbReference type="GO" id="GO:0016301">
    <property type="term" value="F:kinase activity"/>
    <property type="evidence" value="ECO:0007669"/>
    <property type="project" value="UniProtKB-KW"/>
</dbReference>
<dbReference type="InterPro" id="IPR030830">
    <property type="entry name" value="Myo_inos_IolC"/>
</dbReference>
<keyword evidence="3" id="KW-0547">Nucleotide-binding</keyword>
<dbReference type="Gene3D" id="2.20.150.10">
    <property type="entry name" value="putative 5-dehydro-2- deoxygluconokinase"/>
    <property type="match status" value="1"/>
</dbReference>
<evidence type="ECO:0000256" key="4">
    <source>
        <dbReference type="ARBA" id="ARBA00022777"/>
    </source>
</evidence>
<name>A0A0R1KJR8_9LACO</name>
<comment type="similarity">
    <text evidence="1">Belongs to the carbohydrate kinase PfkB family.</text>
</comment>
<evidence type="ECO:0000256" key="3">
    <source>
        <dbReference type="ARBA" id="ARBA00022741"/>
    </source>
</evidence>
<protein>
    <recommendedName>
        <fullName evidence="6">Carbohydrate kinase PfkB domain-containing protein</fullName>
    </recommendedName>
</protein>
<dbReference type="InterPro" id="IPR023314">
    <property type="entry name" value="Myo_inos_IolC-like_sf"/>
</dbReference>
<dbReference type="SUPFAM" id="SSF53613">
    <property type="entry name" value="Ribokinase-like"/>
    <property type="match status" value="1"/>
</dbReference>
<dbReference type="PANTHER" id="PTHR43085">
    <property type="entry name" value="HEXOKINASE FAMILY MEMBER"/>
    <property type="match status" value="1"/>
</dbReference>
<organism evidence="7 8">
    <name type="scientific">Companilactobacillus nodensis DSM 19682 = JCM 14932 = NBRC 107160</name>
    <dbReference type="NCBI Taxonomy" id="1423775"/>
    <lineage>
        <taxon>Bacteria</taxon>
        <taxon>Bacillati</taxon>
        <taxon>Bacillota</taxon>
        <taxon>Bacilli</taxon>
        <taxon>Lactobacillales</taxon>
        <taxon>Lactobacillaceae</taxon>
        <taxon>Companilactobacillus</taxon>
    </lineage>
</organism>
<evidence type="ECO:0000256" key="1">
    <source>
        <dbReference type="ARBA" id="ARBA00010688"/>
    </source>
</evidence>
<evidence type="ECO:0000256" key="5">
    <source>
        <dbReference type="ARBA" id="ARBA00022840"/>
    </source>
</evidence>
<feature type="domain" description="Carbohydrate kinase PfkB" evidence="6">
    <location>
        <begin position="3"/>
        <end position="285"/>
    </location>
</feature>
<keyword evidence="5" id="KW-0067">ATP-binding</keyword>
<proteinExistence type="inferred from homology"/>
<comment type="caution">
    <text evidence="7">The sequence shown here is derived from an EMBL/GenBank/DDBJ whole genome shotgun (WGS) entry which is preliminary data.</text>
</comment>
<evidence type="ECO:0000313" key="8">
    <source>
        <dbReference type="Proteomes" id="UP000051248"/>
    </source>
</evidence>
<dbReference type="PROSITE" id="PS00584">
    <property type="entry name" value="PFKB_KINASES_2"/>
    <property type="match status" value="1"/>
</dbReference>
<dbReference type="Pfam" id="PF00294">
    <property type="entry name" value="PfkB"/>
    <property type="match status" value="1"/>
</dbReference>